<dbReference type="Pfam" id="PF03724">
    <property type="entry name" value="META"/>
    <property type="match status" value="1"/>
</dbReference>
<dbReference type="InterPro" id="IPR005184">
    <property type="entry name" value="DUF306_Meta_HslJ"/>
</dbReference>
<dbReference type="PROSITE" id="PS51257">
    <property type="entry name" value="PROKAR_LIPOPROTEIN"/>
    <property type="match status" value="1"/>
</dbReference>
<dbReference type="Gene3D" id="2.40.128.270">
    <property type="match status" value="1"/>
</dbReference>
<organism evidence="2">
    <name type="scientific">freshwater metagenome</name>
    <dbReference type="NCBI Taxonomy" id="449393"/>
    <lineage>
        <taxon>unclassified sequences</taxon>
        <taxon>metagenomes</taxon>
        <taxon>ecological metagenomes</taxon>
    </lineage>
</organism>
<sequence>MKPVNTLRIISAVILLPILLPILVGCSVIDGSGGSGPTGGDGLDGSWSFVGAGTAGPSGLTDPSSAPVTLEIAAASASGSAGVNRYMSTITATAEGALAFGPIGSTMMAGPPAAMKAEQAYLAALDTVTGYRVTGDELALYAQDTEILRYLRQ</sequence>
<dbReference type="AlphaFoldDB" id="A0A6J7IKW6"/>
<evidence type="ECO:0000313" key="2">
    <source>
        <dbReference type="EMBL" id="CAB4931346.1"/>
    </source>
</evidence>
<dbReference type="InterPro" id="IPR053147">
    <property type="entry name" value="Hsp_HslJ-like"/>
</dbReference>
<proteinExistence type="predicted"/>
<gene>
    <name evidence="2" type="ORF">UFOPK3772_00272</name>
</gene>
<dbReference type="EMBL" id="CAFBNE010000005">
    <property type="protein sequence ID" value="CAB4931346.1"/>
    <property type="molecule type" value="Genomic_DNA"/>
</dbReference>
<feature type="domain" description="DUF306" evidence="1">
    <location>
        <begin position="63"/>
        <end position="149"/>
    </location>
</feature>
<protein>
    <submittedName>
        <fullName evidence="2">Unannotated protein</fullName>
    </submittedName>
</protein>
<reference evidence="2" key="1">
    <citation type="submission" date="2020-05" db="EMBL/GenBank/DDBJ databases">
        <authorList>
            <person name="Chiriac C."/>
            <person name="Salcher M."/>
            <person name="Ghai R."/>
            <person name="Kavagutti S V."/>
        </authorList>
    </citation>
    <scope>NUCLEOTIDE SEQUENCE</scope>
</reference>
<name>A0A6J7IKW6_9ZZZZ</name>
<dbReference type="PANTHER" id="PTHR35535">
    <property type="entry name" value="HEAT SHOCK PROTEIN HSLJ"/>
    <property type="match status" value="1"/>
</dbReference>
<evidence type="ECO:0000259" key="1">
    <source>
        <dbReference type="Pfam" id="PF03724"/>
    </source>
</evidence>
<dbReference type="InterPro" id="IPR038670">
    <property type="entry name" value="HslJ-like_sf"/>
</dbReference>
<accession>A0A6J7IKW6</accession>
<dbReference type="PANTHER" id="PTHR35535:SF1">
    <property type="entry name" value="HEAT SHOCK PROTEIN HSLJ"/>
    <property type="match status" value="1"/>
</dbReference>